<organism evidence="1 2">
    <name type="scientific">Meishania litoralis</name>
    <dbReference type="NCBI Taxonomy" id="3434685"/>
    <lineage>
        <taxon>Bacteria</taxon>
        <taxon>Pseudomonadati</taxon>
        <taxon>Bacteroidota</taxon>
        <taxon>Flavobacteriia</taxon>
        <taxon>Flavobacteriales</taxon>
        <taxon>Flavobacteriaceae</taxon>
        <taxon>Meishania</taxon>
    </lineage>
</organism>
<keyword evidence="2" id="KW-1185">Reference proteome</keyword>
<dbReference type="Proteomes" id="UP001595191">
    <property type="component" value="Unassembled WGS sequence"/>
</dbReference>
<comment type="caution">
    <text evidence="1">The sequence shown here is derived from an EMBL/GenBank/DDBJ whole genome shotgun (WGS) entry which is preliminary data.</text>
</comment>
<reference evidence="1" key="1">
    <citation type="submission" date="2024-09" db="EMBL/GenBank/DDBJ databases">
        <authorList>
            <person name="Liu J."/>
        </authorList>
    </citation>
    <scope>NUCLEOTIDE SEQUENCE</scope>
    <source>
        <strain evidence="1">NBU2967</strain>
    </source>
</reference>
<gene>
    <name evidence="1" type="ORF">ACEZ3G_09975</name>
</gene>
<name>A0ACC7LJX8_9FLAO</name>
<evidence type="ECO:0000313" key="1">
    <source>
        <dbReference type="EMBL" id="MFH6603803.1"/>
    </source>
</evidence>
<dbReference type="EMBL" id="JBHFPV010000002">
    <property type="protein sequence ID" value="MFH6603803.1"/>
    <property type="molecule type" value="Genomic_DNA"/>
</dbReference>
<protein>
    <submittedName>
        <fullName evidence="1">Carboxymuconolactone decarboxylase family protein</fullName>
    </submittedName>
</protein>
<evidence type="ECO:0000313" key="2">
    <source>
        <dbReference type="Proteomes" id="UP001595191"/>
    </source>
</evidence>
<proteinExistence type="predicted"/>
<sequence length="101" mass="11079">MKNTLQTFVDEAPEIQKAYAGFIQSLIADEGLDNKTKQLIYIGMKMIADDESAVKMHVPMAKNAGATREEVKTTVLLGLSVIGMKAASKYLPLVLESFDEN</sequence>
<accession>A0ACC7LJX8</accession>